<dbReference type="Gene3D" id="3.40.50.2000">
    <property type="entry name" value="Glycogen Phosphorylase B"/>
    <property type="match status" value="1"/>
</dbReference>
<dbReference type="RefSeq" id="WP_379708895.1">
    <property type="nucleotide sequence ID" value="NZ_JBHSCZ010000002.1"/>
</dbReference>
<evidence type="ECO:0000259" key="1">
    <source>
        <dbReference type="Pfam" id="PF04101"/>
    </source>
</evidence>
<dbReference type="Pfam" id="PF04101">
    <property type="entry name" value="Glyco_tran_28_C"/>
    <property type="match status" value="1"/>
</dbReference>
<feature type="domain" description="Glycosyl transferase family 28 C-terminal" evidence="1">
    <location>
        <begin position="241"/>
        <end position="350"/>
    </location>
</feature>
<comment type="caution">
    <text evidence="2">The sequence shown here is derived from an EMBL/GenBank/DDBJ whole genome shotgun (WGS) entry which is preliminary data.</text>
</comment>
<reference evidence="3" key="1">
    <citation type="journal article" date="2019" name="Int. J. Syst. Evol. Microbiol.">
        <title>The Global Catalogue of Microorganisms (GCM) 10K type strain sequencing project: providing services to taxonomists for standard genome sequencing and annotation.</title>
        <authorList>
            <consortium name="The Broad Institute Genomics Platform"/>
            <consortium name="The Broad Institute Genome Sequencing Center for Infectious Disease"/>
            <person name="Wu L."/>
            <person name="Ma J."/>
        </authorList>
    </citation>
    <scope>NUCLEOTIDE SEQUENCE [LARGE SCALE GENOMIC DNA]</scope>
    <source>
        <strain evidence="3">CECT 8289</strain>
    </source>
</reference>
<dbReference type="InterPro" id="IPR007235">
    <property type="entry name" value="Glyco_trans_28_C"/>
</dbReference>
<proteinExistence type="predicted"/>
<evidence type="ECO:0000313" key="3">
    <source>
        <dbReference type="Proteomes" id="UP001595907"/>
    </source>
</evidence>
<dbReference type="EMBL" id="JBHSCZ010000002">
    <property type="protein sequence ID" value="MFC4262942.1"/>
    <property type="molecule type" value="Genomic_DNA"/>
</dbReference>
<accession>A0ABV8QT49</accession>
<gene>
    <name evidence="2" type="ORF">ACFOWM_08645</name>
</gene>
<organism evidence="2 3">
    <name type="scientific">Ferruginibacter yonginensis</name>
    <dbReference type="NCBI Taxonomy" id="1310416"/>
    <lineage>
        <taxon>Bacteria</taxon>
        <taxon>Pseudomonadati</taxon>
        <taxon>Bacteroidota</taxon>
        <taxon>Chitinophagia</taxon>
        <taxon>Chitinophagales</taxon>
        <taxon>Chitinophagaceae</taxon>
        <taxon>Ferruginibacter</taxon>
    </lineage>
</organism>
<dbReference type="SUPFAM" id="SSF53756">
    <property type="entry name" value="UDP-Glycosyltransferase/glycogen phosphorylase"/>
    <property type="match status" value="1"/>
</dbReference>
<name>A0ABV8QT49_9BACT</name>
<sequence length="367" mass="41225">MSTAFTNINSNKTAKKVLVAPLDWGLGHATRCIPLINELLKQQFEVLLVAEKDVATLLQNEFPPLKLLPLSGYNVKYSKSKYLFGLKMLWQLPKIYSAVKHEQRWLQKAVIDYNIDIIISDNRLGMYCPQAKCIFITHQLAIQTGNSITNWLVQKINYHFIQKYNECWVPDVAGDNNMAGVLAHPQHLPKLPVHYIGNLSRLVKNDVVENIDVLMVLSGPEPQRTMFENILLQQCATINKKMILVRGLPNATEQVVSNNPLLQIINFATAATLNTLMLQAKLVVARSGYSTIMDVAALQKKAIFVPTPGQTEQQYLATYMASKKYAVVATQHQFSLSKLLAKAAQFTFEQYPTNNTEALQKAIAALK</sequence>
<keyword evidence="3" id="KW-1185">Reference proteome</keyword>
<protein>
    <submittedName>
        <fullName evidence="2">Glycosyltransferase</fullName>
    </submittedName>
</protein>
<dbReference type="Proteomes" id="UP001595907">
    <property type="component" value="Unassembled WGS sequence"/>
</dbReference>
<evidence type="ECO:0000313" key="2">
    <source>
        <dbReference type="EMBL" id="MFC4262942.1"/>
    </source>
</evidence>
<dbReference type="PANTHER" id="PTHR21015">
    <property type="entry name" value="UDP-N-ACETYLGLUCOSAMINE--N-ACETYLMURAMYL-(PENTAPEPTIDE) PYROPHOSPHORYL-UNDECAPRENOL N-ACETYLGLUCOSAMINE TRANSFERASE 1"/>
    <property type="match status" value="1"/>
</dbReference>
<dbReference type="PANTHER" id="PTHR21015:SF22">
    <property type="entry name" value="GLYCOSYLTRANSFERASE"/>
    <property type="match status" value="1"/>
</dbReference>